<dbReference type="HOGENOM" id="CLU_185387_0_0_0"/>
<dbReference type="Proteomes" id="UP000000592">
    <property type="component" value="Chromosome"/>
</dbReference>
<organism evidence="1 2">
    <name type="scientific">Thermus thermophilus (strain ATCC BAA-163 / DSM 7039 / HB27)</name>
    <dbReference type="NCBI Taxonomy" id="262724"/>
    <lineage>
        <taxon>Bacteria</taxon>
        <taxon>Thermotogati</taxon>
        <taxon>Deinococcota</taxon>
        <taxon>Deinococci</taxon>
        <taxon>Thermales</taxon>
        <taxon>Thermaceae</taxon>
        <taxon>Thermus</taxon>
    </lineage>
</organism>
<evidence type="ECO:0000313" key="1">
    <source>
        <dbReference type="EMBL" id="AAS81002.1"/>
    </source>
</evidence>
<dbReference type="EMBL" id="AE017221">
    <property type="protein sequence ID" value="AAS81002.1"/>
    <property type="molecule type" value="Genomic_DNA"/>
</dbReference>
<protein>
    <submittedName>
        <fullName evidence="1">Uncharacterized protein</fullName>
    </submittedName>
</protein>
<dbReference type="AlphaFoldDB" id="Q72JW4"/>
<accession>Q72JW4</accession>
<dbReference type="eggNOG" id="ENOG5032GE7">
    <property type="taxonomic scope" value="Bacteria"/>
</dbReference>
<gene>
    <name evidence="1" type="ordered locus">TT_C0654</name>
</gene>
<proteinExistence type="predicted"/>
<reference evidence="1 2" key="1">
    <citation type="journal article" date="2004" name="Nat. Biotechnol.">
        <title>The genome sequence of the extreme thermophile Thermus thermophilus.</title>
        <authorList>
            <person name="Henne A."/>
            <person name="Brueggemann H."/>
            <person name="Raasch C."/>
            <person name="Wiezer A."/>
            <person name="Hartsch T."/>
            <person name="Liesegang H."/>
            <person name="Johann A."/>
            <person name="Lienard T."/>
            <person name="Gohl O."/>
            <person name="Martinez-Arias R."/>
            <person name="Jacobi C."/>
            <person name="Starkuviene V."/>
            <person name="Schlenczeck S."/>
            <person name="Dencker S."/>
            <person name="Huber R."/>
            <person name="Klenk H.-P."/>
            <person name="Overbeek R."/>
            <person name="Kramer W."/>
            <person name="Merkl R."/>
            <person name="Gottschalk G."/>
            <person name="Fritz H.-J."/>
        </authorList>
    </citation>
    <scope>NUCLEOTIDE SEQUENCE [LARGE SCALE GENOMIC DNA]</scope>
    <source>
        <strain evidence="2">ATCC BAA-163 / DSM 7039 / HB27</strain>
    </source>
</reference>
<dbReference type="KEGG" id="tth:TT_C0654"/>
<evidence type="ECO:0000313" key="2">
    <source>
        <dbReference type="Proteomes" id="UP000000592"/>
    </source>
</evidence>
<sequence length="94" mass="10499">MTGHGPPLPVSWTCYAFLLHPEAMNGERRLLTVEEVRRLIGKDRLGRDAAYALARQHGVRLGKRLLVPSRVVEALLEGRLEELEKAPGPPPRGR</sequence>
<name>Q72JW4_THET2</name>